<feature type="region of interest" description="Disordered" evidence="1">
    <location>
        <begin position="90"/>
        <end position="111"/>
    </location>
</feature>
<dbReference type="Pfam" id="PF00240">
    <property type="entry name" value="ubiquitin"/>
    <property type="match status" value="1"/>
</dbReference>
<feature type="domain" description="Ubiquitin-like" evidence="2">
    <location>
        <begin position="17"/>
        <end position="88"/>
    </location>
</feature>
<sequence>MEGNIPASSEQASVTTVEIRIRTLDSSNYTVRVDKDMPVPALKDRLAPVVGVPSQNQRLICRGRVLKDDQLLSSYNVEDGHTLHLVARPPAVTEEATATQAPSDSTSRHRPSHVTHSLLLGTINIPEVPEGGIPDLSRILSAVLNSVGSGATALDNRRGVAVMQVASSGLSTSNAPATATSTPAAATGPSTEGRRSTAQASAENIHFRNIEVVPDALTTISQYLTRMEQAFAEYGYDALDNPLLSSSSRPRYNSASSSAATGLPSRPLPTPASLGATISRAQELLHGQASSALAHLASQLETEATLSDTAARVDLQSTAVWSGNIMQQLGALLMELGRTTLLLQLGPSPAQAVVNSGPAVFVSPSGPNPMMVQPLPFQTGLPLGAFPLGTAAEAGSARTVGMNLNAGDSTRRPFTHIPLFGGSLRHLQHTASDLLASALEPSAVDENGGQTGEGSEARQSPDAARSPSDLENPDQSVALLVQDNGSVRLVPMRTRTATSVNLHSSSLFRGLRSSSEAVTVPVLGIRAQVHAHPWTQAVLQASEGQRPVGIAVTIPVDVTSSRGNAQNGSADTGMDFAVNASATPMDLPAAEQGRQDEAHEGSQGNQMEASTTVKPQASEGAEGERTASRKRAGGADGGGAAESCMSTTPESEGPQEESEAKRRKTDSNGD</sequence>
<dbReference type="PANTHER" id="PTHR15204">
    <property type="entry name" value="LARGE PROLINE-RICH PROTEIN BAG6"/>
    <property type="match status" value="1"/>
</dbReference>
<dbReference type="GO" id="GO:0051787">
    <property type="term" value="F:misfolded protein binding"/>
    <property type="evidence" value="ECO:0000318"/>
    <property type="project" value="GO_Central"/>
</dbReference>
<gene>
    <name evidence="3" type="ORF">SELMODRAFT_403529</name>
</gene>
<evidence type="ECO:0000259" key="2">
    <source>
        <dbReference type="PROSITE" id="PS50053"/>
    </source>
</evidence>
<dbReference type="GO" id="GO:0031593">
    <property type="term" value="F:polyubiquitin modification-dependent protein binding"/>
    <property type="evidence" value="ECO:0000318"/>
    <property type="project" value="GO_Central"/>
</dbReference>
<dbReference type="STRING" id="88036.D8QRQ0"/>
<dbReference type="SUPFAM" id="SSF54236">
    <property type="entry name" value="Ubiquitin-like"/>
    <property type="match status" value="1"/>
</dbReference>
<organism evidence="4">
    <name type="scientific">Selaginella moellendorffii</name>
    <name type="common">Spikemoss</name>
    <dbReference type="NCBI Taxonomy" id="88036"/>
    <lineage>
        <taxon>Eukaryota</taxon>
        <taxon>Viridiplantae</taxon>
        <taxon>Streptophyta</taxon>
        <taxon>Embryophyta</taxon>
        <taxon>Tracheophyta</taxon>
        <taxon>Lycopodiopsida</taxon>
        <taxon>Selaginellales</taxon>
        <taxon>Selaginellaceae</taxon>
        <taxon>Selaginella</taxon>
    </lineage>
</organism>
<dbReference type="InParanoid" id="D8QRQ0"/>
<dbReference type="FunFam" id="3.10.20.90:FF:000154">
    <property type="entry name" value="Large proline-rich protein BAG6"/>
    <property type="match status" value="1"/>
</dbReference>
<feature type="region of interest" description="Disordered" evidence="1">
    <location>
        <begin position="248"/>
        <end position="273"/>
    </location>
</feature>
<dbReference type="EMBL" id="GL377566">
    <property type="protein sequence ID" value="EFJ36814.1"/>
    <property type="molecule type" value="Genomic_DNA"/>
</dbReference>
<dbReference type="SMART" id="SM00213">
    <property type="entry name" value="UBQ"/>
    <property type="match status" value="1"/>
</dbReference>
<feature type="region of interest" description="Disordered" evidence="1">
    <location>
        <begin position="443"/>
        <end position="472"/>
    </location>
</feature>
<evidence type="ECO:0000313" key="4">
    <source>
        <dbReference type="Proteomes" id="UP000001514"/>
    </source>
</evidence>
<reference evidence="3 4" key="1">
    <citation type="journal article" date="2011" name="Science">
        <title>The Selaginella genome identifies genetic changes associated with the evolution of vascular plants.</title>
        <authorList>
            <person name="Banks J.A."/>
            <person name="Nishiyama T."/>
            <person name="Hasebe M."/>
            <person name="Bowman J.L."/>
            <person name="Gribskov M."/>
            <person name="dePamphilis C."/>
            <person name="Albert V.A."/>
            <person name="Aono N."/>
            <person name="Aoyama T."/>
            <person name="Ambrose B.A."/>
            <person name="Ashton N.W."/>
            <person name="Axtell M.J."/>
            <person name="Barker E."/>
            <person name="Barker M.S."/>
            <person name="Bennetzen J.L."/>
            <person name="Bonawitz N.D."/>
            <person name="Chapple C."/>
            <person name="Cheng C."/>
            <person name="Correa L.G."/>
            <person name="Dacre M."/>
            <person name="DeBarry J."/>
            <person name="Dreyer I."/>
            <person name="Elias M."/>
            <person name="Engstrom E.M."/>
            <person name="Estelle M."/>
            <person name="Feng L."/>
            <person name="Finet C."/>
            <person name="Floyd S.K."/>
            <person name="Frommer W.B."/>
            <person name="Fujita T."/>
            <person name="Gramzow L."/>
            <person name="Gutensohn M."/>
            <person name="Harholt J."/>
            <person name="Hattori M."/>
            <person name="Heyl A."/>
            <person name="Hirai T."/>
            <person name="Hiwatashi Y."/>
            <person name="Ishikawa M."/>
            <person name="Iwata M."/>
            <person name="Karol K.G."/>
            <person name="Koehler B."/>
            <person name="Kolukisaoglu U."/>
            <person name="Kubo M."/>
            <person name="Kurata T."/>
            <person name="Lalonde S."/>
            <person name="Li K."/>
            <person name="Li Y."/>
            <person name="Litt A."/>
            <person name="Lyons E."/>
            <person name="Manning G."/>
            <person name="Maruyama T."/>
            <person name="Michael T.P."/>
            <person name="Mikami K."/>
            <person name="Miyazaki S."/>
            <person name="Morinaga S."/>
            <person name="Murata T."/>
            <person name="Mueller-Roeber B."/>
            <person name="Nelson D.R."/>
            <person name="Obara M."/>
            <person name="Oguri Y."/>
            <person name="Olmstead R.G."/>
            <person name="Onodera N."/>
            <person name="Petersen B.L."/>
            <person name="Pils B."/>
            <person name="Prigge M."/>
            <person name="Rensing S.A."/>
            <person name="Riano-Pachon D.M."/>
            <person name="Roberts A.W."/>
            <person name="Sato Y."/>
            <person name="Scheller H.V."/>
            <person name="Schulz B."/>
            <person name="Schulz C."/>
            <person name="Shakirov E.V."/>
            <person name="Shibagaki N."/>
            <person name="Shinohara N."/>
            <person name="Shippen D.E."/>
            <person name="Soerensen I."/>
            <person name="Sotooka R."/>
            <person name="Sugimoto N."/>
            <person name="Sugita M."/>
            <person name="Sumikawa N."/>
            <person name="Tanurdzic M."/>
            <person name="Theissen G."/>
            <person name="Ulvskov P."/>
            <person name="Wakazuki S."/>
            <person name="Weng J.K."/>
            <person name="Willats W.W."/>
            <person name="Wipf D."/>
            <person name="Wolf P.G."/>
            <person name="Yang L."/>
            <person name="Zimmer A.D."/>
            <person name="Zhu Q."/>
            <person name="Mitros T."/>
            <person name="Hellsten U."/>
            <person name="Loque D."/>
            <person name="Otillar R."/>
            <person name="Salamov A."/>
            <person name="Schmutz J."/>
            <person name="Shapiro H."/>
            <person name="Lindquist E."/>
            <person name="Lucas S."/>
            <person name="Rokhsar D."/>
            <person name="Grigoriev I.V."/>
        </authorList>
    </citation>
    <scope>NUCLEOTIDE SEQUENCE [LARGE SCALE GENOMIC DNA]</scope>
</reference>
<feature type="region of interest" description="Disordered" evidence="1">
    <location>
        <begin position="588"/>
        <end position="670"/>
    </location>
</feature>
<dbReference type="Proteomes" id="UP000001514">
    <property type="component" value="Unassembled WGS sequence"/>
</dbReference>
<dbReference type="eggNOG" id="KOG4248">
    <property type="taxonomic scope" value="Eukaryota"/>
</dbReference>
<name>D8QRQ0_SELML</name>
<dbReference type="PROSITE" id="PS50053">
    <property type="entry name" value="UBIQUITIN_2"/>
    <property type="match status" value="1"/>
</dbReference>
<dbReference type="AlphaFoldDB" id="D8QRQ0"/>
<protein>
    <recommendedName>
        <fullName evidence="2">Ubiquitin-like domain-containing protein</fullName>
    </recommendedName>
</protein>
<feature type="compositionally biased region" description="Polar residues" evidence="1">
    <location>
        <begin position="96"/>
        <end position="105"/>
    </location>
</feature>
<dbReference type="GO" id="GO:0036503">
    <property type="term" value="P:ERAD pathway"/>
    <property type="evidence" value="ECO:0000318"/>
    <property type="project" value="GO_Central"/>
</dbReference>
<dbReference type="InterPro" id="IPR029071">
    <property type="entry name" value="Ubiquitin-like_domsf"/>
</dbReference>
<feature type="region of interest" description="Disordered" evidence="1">
    <location>
        <begin position="169"/>
        <end position="200"/>
    </location>
</feature>
<feature type="compositionally biased region" description="Low complexity" evidence="1">
    <location>
        <begin position="248"/>
        <end position="259"/>
    </location>
</feature>
<dbReference type="PANTHER" id="PTHR15204:SF0">
    <property type="entry name" value="LARGE PROLINE-RICH PROTEIN BAG6"/>
    <property type="match status" value="1"/>
</dbReference>
<dbReference type="KEGG" id="smo:SELMODRAFT_403529"/>
<dbReference type="Gene3D" id="3.10.20.90">
    <property type="entry name" value="Phosphatidylinositol 3-kinase Catalytic Subunit, Chain A, domain 1"/>
    <property type="match status" value="1"/>
</dbReference>
<dbReference type="InterPro" id="IPR000626">
    <property type="entry name" value="Ubiquitin-like_dom"/>
</dbReference>
<evidence type="ECO:0000313" key="3">
    <source>
        <dbReference type="EMBL" id="EFJ36814.1"/>
    </source>
</evidence>
<dbReference type="GO" id="GO:0071818">
    <property type="term" value="C:BAT3 complex"/>
    <property type="evidence" value="ECO:0000318"/>
    <property type="project" value="GO_Central"/>
</dbReference>
<dbReference type="HOGENOM" id="CLU_410169_0_0_1"/>
<feature type="compositionally biased region" description="Polar residues" evidence="1">
    <location>
        <begin position="602"/>
        <end position="615"/>
    </location>
</feature>
<feature type="compositionally biased region" description="Low complexity" evidence="1">
    <location>
        <begin position="171"/>
        <end position="191"/>
    </location>
</feature>
<dbReference type="OrthoDB" id="267397at2759"/>
<proteinExistence type="predicted"/>
<dbReference type="Gramene" id="EFJ36814">
    <property type="protein sequence ID" value="EFJ36814"/>
    <property type="gene ID" value="SELMODRAFT_403529"/>
</dbReference>
<keyword evidence="4" id="KW-1185">Reference proteome</keyword>
<evidence type="ECO:0000256" key="1">
    <source>
        <dbReference type="SAM" id="MobiDB-lite"/>
    </source>
</evidence>
<dbReference type="FunCoup" id="D8QRQ0">
    <property type="interactions" value="2696"/>
</dbReference>
<accession>D8QRQ0</accession>